<evidence type="ECO:0000256" key="1">
    <source>
        <dbReference type="ARBA" id="ARBA00023157"/>
    </source>
</evidence>
<dbReference type="CDD" id="cd00037">
    <property type="entry name" value="CLECT"/>
    <property type="match status" value="1"/>
</dbReference>
<sequence length="387" mass="44895">MDQKWISIILLFSAVCGVSAYVHRQYVFVNESKTWTEAQSYCRQTYTDLATISNMEEMKTLNSTLNKLKDAPNSSVWIGLDRGVAGKWLWSLADGNVYRDGDTYRNWRSGEPNNRGNMGEYCVGMFKDGGDWFDEQCKVLNSFVCYNEKKTSTERYVFINEKKNWHDAQSYCRERHTDLVSVRNQTENQLILNSFKMNTNFDRVWIGLFNDSWQWSDQSDSSFRYWMSGPENYGQGEKCAAVSLTEKGQWKNKPCNNQLRFICHKNKLILIKENLTWREALRYCRDNHVDLVSVHSEEIQLWVNVVAQNASTELVWLGLRHTCTQGFWYWVSGFSICYQNWAPGNGTGGEDCSFVERTGAVQARGGQQWVSLPESQKLNFICLTYEG</sequence>
<evidence type="ECO:0000313" key="4">
    <source>
        <dbReference type="Ensembl" id="ENSPNAP00000044077.1"/>
    </source>
</evidence>
<organism evidence="4 5">
    <name type="scientific">Pygocentrus nattereri</name>
    <name type="common">Red-bellied piranha</name>
    <dbReference type="NCBI Taxonomy" id="42514"/>
    <lineage>
        <taxon>Eukaryota</taxon>
        <taxon>Metazoa</taxon>
        <taxon>Chordata</taxon>
        <taxon>Craniata</taxon>
        <taxon>Vertebrata</taxon>
        <taxon>Euteleostomi</taxon>
        <taxon>Actinopterygii</taxon>
        <taxon>Neopterygii</taxon>
        <taxon>Teleostei</taxon>
        <taxon>Ostariophysi</taxon>
        <taxon>Characiformes</taxon>
        <taxon>Characoidei</taxon>
        <taxon>Pygocentrus</taxon>
    </lineage>
</organism>
<feature type="domain" description="C-type lectin" evidence="3">
    <location>
        <begin position="272"/>
        <end position="383"/>
    </location>
</feature>
<dbReference type="SMART" id="SM00034">
    <property type="entry name" value="CLECT"/>
    <property type="match status" value="3"/>
</dbReference>
<dbReference type="InterPro" id="IPR016186">
    <property type="entry name" value="C-type_lectin-like/link_sf"/>
</dbReference>
<dbReference type="PROSITE" id="PS00615">
    <property type="entry name" value="C_TYPE_LECTIN_1"/>
    <property type="match status" value="2"/>
</dbReference>
<dbReference type="Proteomes" id="UP001501920">
    <property type="component" value="Chromosome 12"/>
</dbReference>
<keyword evidence="5" id="KW-1185">Reference proteome</keyword>
<dbReference type="AlphaFoldDB" id="A0AAR2J183"/>
<dbReference type="GeneTree" id="ENSGT01100000263473"/>
<evidence type="ECO:0000256" key="2">
    <source>
        <dbReference type="SAM" id="SignalP"/>
    </source>
</evidence>
<accession>A0AAR2J183</accession>
<evidence type="ECO:0000259" key="3">
    <source>
        <dbReference type="PROSITE" id="PS50041"/>
    </source>
</evidence>
<feature type="chain" id="PRO_5043580050" description="C-type lectin domain-containing protein" evidence="2">
    <location>
        <begin position="21"/>
        <end position="387"/>
    </location>
</feature>
<dbReference type="InterPro" id="IPR018378">
    <property type="entry name" value="C-type_lectin_CS"/>
</dbReference>
<dbReference type="PANTHER" id="PTHR45784:SF3">
    <property type="entry name" value="C-TYPE LECTIN DOMAIN FAMILY 4 MEMBER K-LIKE-RELATED"/>
    <property type="match status" value="1"/>
</dbReference>
<evidence type="ECO:0000313" key="5">
    <source>
        <dbReference type="Proteomes" id="UP001501920"/>
    </source>
</evidence>
<dbReference type="SUPFAM" id="SSF56436">
    <property type="entry name" value="C-type lectin-like"/>
    <property type="match status" value="3"/>
</dbReference>
<feature type="domain" description="C-type lectin" evidence="3">
    <location>
        <begin position="21"/>
        <end position="146"/>
    </location>
</feature>
<feature type="domain" description="C-type lectin" evidence="3">
    <location>
        <begin position="151"/>
        <end position="264"/>
    </location>
</feature>
<feature type="signal peptide" evidence="2">
    <location>
        <begin position="1"/>
        <end position="20"/>
    </location>
</feature>
<name>A0AAR2J183_PYGNA</name>
<reference evidence="4" key="3">
    <citation type="submission" date="2025-09" db="UniProtKB">
        <authorList>
            <consortium name="Ensembl"/>
        </authorList>
    </citation>
    <scope>IDENTIFICATION</scope>
</reference>
<dbReference type="PANTHER" id="PTHR45784">
    <property type="entry name" value="C-TYPE LECTIN DOMAIN FAMILY 20 MEMBER A-RELATED"/>
    <property type="match status" value="1"/>
</dbReference>
<dbReference type="Pfam" id="PF00059">
    <property type="entry name" value="Lectin_C"/>
    <property type="match status" value="3"/>
</dbReference>
<dbReference type="Gene3D" id="3.10.100.10">
    <property type="entry name" value="Mannose-Binding Protein A, subunit A"/>
    <property type="match status" value="3"/>
</dbReference>
<reference evidence="4" key="2">
    <citation type="submission" date="2025-08" db="UniProtKB">
        <authorList>
            <consortium name="Ensembl"/>
        </authorList>
    </citation>
    <scope>IDENTIFICATION</scope>
</reference>
<protein>
    <recommendedName>
        <fullName evidence="3">C-type lectin domain-containing protein</fullName>
    </recommendedName>
</protein>
<keyword evidence="1" id="KW-1015">Disulfide bond</keyword>
<keyword evidence="2" id="KW-0732">Signal</keyword>
<dbReference type="InterPro" id="IPR001304">
    <property type="entry name" value="C-type_lectin-like"/>
</dbReference>
<proteinExistence type="predicted"/>
<dbReference type="Ensembl" id="ENSPNAT00000043408.1">
    <property type="protein sequence ID" value="ENSPNAP00000044077.1"/>
    <property type="gene ID" value="ENSPNAG00000037326.1"/>
</dbReference>
<dbReference type="InterPro" id="IPR016187">
    <property type="entry name" value="CTDL_fold"/>
</dbReference>
<reference evidence="4 5" key="1">
    <citation type="submission" date="2020-10" db="EMBL/GenBank/DDBJ databases">
        <title>Pygocentrus nattereri (red-bellied piranha) genome, fPygNat1, primary haplotype.</title>
        <authorList>
            <person name="Myers G."/>
            <person name="Meyer A."/>
            <person name="Karagic N."/>
            <person name="Pippel M."/>
            <person name="Winkler S."/>
            <person name="Tracey A."/>
            <person name="Wood J."/>
            <person name="Formenti G."/>
            <person name="Howe K."/>
            <person name="Fedrigo O."/>
            <person name="Jarvis E.D."/>
        </authorList>
    </citation>
    <scope>NUCLEOTIDE SEQUENCE [LARGE SCALE GENOMIC DNA]</scope>
</reference>
<dbReference type="PROSITE" id="PS50041">
    <property type="entry name" value="C_TYPE_LECTIN_2"/>
    <property type="match status" value="3"/>
</dbReference>